<evidence type="ECO:0000256" key="4">
    <source>
        <dbReference type="ARBA" id="ARBA00023180"/>
    </source>
</evidence>
<evidence type="ECO:0000313" key="6">
    <source>
        <dbReference type="EMBL" id="GJM88285.1"/>
    </source>
</evidence>
<dbReference type="EMBL" id="BQKI01000002">
    <property type="protein sequence ID" value="GJM88285.1"/>
    <property type="molecule type" value="Genomic_DNA"/>
</dbReference>
<evidence type="ECO:0000256" key="1">
    <source>
        <dbReference type="ARBA" id="ARBA00022750"/>
    </source>
</evidence>
<name>A0AAV5BRC6_ELECO</name>
<dbReference type="GO" id="GO:0006629">
    <property type="term" value="P:lipid metabolic process"/>
    <property type="evidence" value="ECO:0007669"/>
    <property type="project" value="InterPro"/>
</dbReference>
<dbReference type="InterPro" id="IPR051428">
    <property type="entry name" value="Sphingo_Act-Surfact_Prot"/>
</dbReference>
<evidence type="ECO:0000313" key="7">
    <source>
        <dbReference type="Proteomes" id="UP001054889"/>
    </source>
</evidence>
<accession>A0AAV5BRC6</accession>
<dbReference type="GO" id="GO:0004190">
    <property type="term" value="F:aspartic-type endopeptidase activity"/>
    <property type="evidence" value="ECO:0007669"/>
    <property type="project" value="UniProtKB-KW"/>
</dbReference>
<keyword evidence="2" id="KW-0865">Zymogen</keyword>
<dbReference type="PANTHER" id="PTHR11480">
    <property type="entry name" value="SAPOSIN-RELATED"/>
    <property type="match status" value="1"/>
</dbReference>
<keyword evidence="1" id="KW-0645">Protease</keyword>
<keyword evidence="1" id="KW-0378">Hydrolase</keyword>
<keyword evidence="7" id="KW-1185">Reference proteome</keyword>
<dbReference type="InterPro" id="IPR008138">
    <property type="entry name" value="SapB_2"/>
</dbReference>
<comment type="caution">
    <text evidence="6">The sequence shown here is derived from an EMBL/GenBank/DDBJ whole genome shotgun (WGS) entry which is preliminary data.</text>
</comment>
<proteinExistence type="predicted"/>
<dbReference type="InterPro" id="IPR007856">
    <property type="entry name" value="SapB_1"/>
</dbReference>
<dbReference type="Pfam" id="PF05184">
    <property type="entry name" value="SapB_1"/>
    <property type="match status" value="1"/>
</dbReference>
<protein>
    <recommendedName>
        <fullName evidence="5">Saposin B-type domain-containing protein</fullName>
    </recommendedName>
</protein>
<dbReference type="SUPFAM" id="SSF47862">
    <property type="entry name" value="Saposin"/>
    <property type="match status" value="1"/>
</dbReference>
<dbReference type="Gene3D" id="1.10.225.10">
    <property type="entry name" value="Saposin-like"/>
    <property type="match status" value="1"/>
</dbReference>
<keyword evidence="1" id="KW-0064">Aspartyl protease</keyword>
<dbReference type="Proteomes" id="UP001054889">
    <property type="component" value="Unassembled WGS sequence"/>
</dbReference>
<sequence>MEALFYLKENETQTEIINTLHQACSKFPSFKLELKIIEVLLKGCNNTENFVQKCKRMIIQNAPVILEHIKKFLKKRDFCNSIHVCRGKTPHAGSQVVRSLSTA</sequence>
<gene>
    <name evidence="6" type="primary">ga04330</name>
    <name evidence="6" type="ORF">PR202_ga04330</name>
</gene>
<dbReference type="Pfam" id="PF03489">
    <property type="entry name" value="SapB_2"/>
    <property type="match status" value="1"/>
</dbReference>
<reference evidence="6" key="1">
    <citation type="journal article" date="2018" name="DNA Res.">
        <title>Multiple hybrid de novo genome assembly of finger millet, an orphan allotetraploid crop.</title>
        <authorList>
            <person name="Hatakeyama M."/>
            <person name="Aluri S."/>
            <person name="Balachadran M.T."/>
            <person name="Sivarajan S.R."/>
            <person name="Patrignani A."/>
            <person name="Gruter S."/>
            <person name="Poveda L."/>
            <person name="Shimizu-Inatsugi R."/>
            <person name="Baeten J."/>
            <person name="Francoijs K.J."/>
            <person name="Nataraja K.N."/>
            <person name="Reddy Y.A.N."/>
            <person name="Phadnis S."/>
            <person name="Ravikumar R.L."/>
            <person name="Schlapbach R."/>
            <person name="Sreeman S.M."/>
            <person name="Shimizu K.K."/>
        </authorList>
    </citation>
    <scope>NUCLEOTIDE SEQUENCE</scope>
</reference>
<dbReference type="PANTHER" id="PTHR11480:SF71">
    <property type="entry name" value="SAPOSIN B DOMAIN-CONTAINING PROTEIN"/>
    <property type="match status" value="1"/>
</dbReference>
<evidence type="ECO:0000256" key="3">
    <source>
        <dbReference type="ARBA" id="ARBA00023157"/>
    </source>
</evidence>
<feature type="domain" description="Saposin B-type" evidence="5">
    <location>
        <begin position="1"/>
        <end position="89"/>
    </location>
</feature>
<dbReference type="InterPro" id="IPR011001">
    <property type="entry name" value="Saposin-like"/>
</dbReference>
<dbReference type="InterPro" id="IPR008139">
    <property type="entry name" value="SaposinB_dom"/>
</dbReference>
<organism evidence="6 7">
    <name type="scientific">Eleusine coracana subsp. coracana</name>
    <dbReference type="NCBI Taxonomy" id="191504"/>
    <lineage>
        <taxon>Eukaryota</taxon>
        <taxon>Viridiplantae</taxon>
        <taxon>Streptophyta</taxon>
        <taxon>Embryophyta</taxon>
        <taxon>Tracheophyta</taxon>
        <taxon>Spermatophyta</taxon>
        <taxon>Magnoliopsida</taxon>
        <taxon>Liliopsida</taxon>
        <taxon>Poales</taxon>
        <taxon>Poaceae</taxon>
        <taxon>PACMAD clade</taxon>
        <taxon>Chloridoideae</taxon>
        <taxon>Cynodonteae</taxon>
        <taxon>Eleusininae</taxon>
        <taxon>Eleusine</taxon>
    </lineage>
</organism>
<evidence type="ECO:0000256" key="2">
    <source>
        <dbReference type="ARBA" id="ARBA00023145"/>
    </source>
</evidence>
<keyword evidence="4" id="KW-0325">Glycoprotein</keyword>
<evidence type="ECO:0000259" key="5">
    <source>
        <dbReference type="PROSITE" id="PS50015"/>
    </source>
</evidence>
<reference evidence="6" key="2">
    <citation type="submission" date="2021-12" db="EMBL/GenBank/DDBJ databases">
        <title>Resequencing data analysis of finger millet.</title>
        <authorList>
            <person name="Hatakeyama M."/>
            <person name="Aluri S."/>
            <person name="Balachadran M.T."/>
            <person name="Sivarajan S.R."/>
            <person name="Poveda L."/>
            <person name="Shimizu-Inatsugi R."/>
            <person name="Schlapbach R."/>
            <person name="Sreeman S.M."/>
            <person name="Shimizu K.K."/>
        </authorList>
    </citation>
    <scope>NUCLEOTIDE SEQUENCE</scope>
</reference>
<keyword evidence="3" id="KW-1015">Disulfide bond</keyword>
<dbReference type="AlphaFoldDB" id="A0AAV5BRC6"/>
<dbReference type="PROSITE" id="PS50015">
    <property type="entry name" value="SAP_B"/>
    <property type="match status" value="1"/>
</dbReference>